<keyword evidence="7" id="KW-0443">Lipid metabolism</keyword>
<evidence type="ECO:0000256" key="7">
    <source>
        <dbReference type="ARBA" id="ARBA00023098"/>
    </source>
</evidence>
<dbReference type="CDD" id="cd05282">
    <property type="entry name" value="ETR_like"/>
    <property type="match status" value="1"/>
</dbReference>
<keyword evidence="2" id="KW-0444">Lipid biosynthesis</keyword>
<reference evidence="12" key="1">
    <citation type="submission" date="2022-12" db="EMBL/GenBank/DDBJ databases">
        <title>Paraconexibacter alkalitolerans sp. nov. and Baekduia alba sp. nov., isolated from soil and emended description of the genera Paraconexibacter (Chun et al., 2020) and Baekduia (An et al., 2020).</title>
        <authorList>
            <person name="Vieira S."/>
            <person name="Huber K.J."/>
            <person name="Geppert A."/>
            <person name="Wolf J."/>
            <person name="Neumann-Schaal M."/>
            <person name="Muesken M."/>
            <person name="Overmann J."/>
        </authorList>
    </citation>
    <scope>NUCLEOTIDE SEQUENCE</scope>
    <source>
        <strain evidence="12">AEG42_29</strain>
    </source>
</reference>
<dbReference type="GO" id="GO:0016746">
    <property type="term" value="F:acyltransferase activity"/>
    <property type="evidence" value="ECO:0007669"/>
    <property type="project" value="UniProtKB-KW"/>
</dbReference>
<evidence type="ECO:0000256" key="2">
    <source>
        <dbReference type="ARBA" id="ARBA00022516"/>
    </source>
</evidence>
<proteinExistence type="inferred from homology"/>
<dbReference type="PANTHER" id="PTHR43981:SF2">
    <property type="entry name" value="ENOYL-[ACYL-CARRIER-PROTEIN] REDUCTASE, MITOCHONDRIAL"/>
    <property type="match status" value="1"/>
</dbReference>
<dbReference type="PANTHER" id="PTHR43981">
    <property type="entry name" value="ENOYL-[ACYL-CARRIER-PROTEIN] REDUCTASE, MITOCHONDRIAL"/>
    <property type="match status" value="1"/>
</dbReference>
<dbReference type="Pfam" id="PF08240">
    <property type="entry name" value="ADH_N"/>
    <property type="match status" value="1"/>
</dbReference>
<dbReference type="AlphaFoldDB" id="A0AAU7AUP0"/>
<dbReference type="InterPro" id="IPR013154">
    <property type="entry name" value="ADH-like_N"/>
</dbReference>
<dbReference type="Pfam" id="PF13602">
    <property type="entry name" value="ADH_zinc_N_2"/>
    <property type="match status" value="1"/>
</dbReference>
<evidence type="ECO:0000256" key="8">
    <source>
        <dbReference type="ARBA" id="ARBA00023160"/>
    </source>
</evidence>
<dbReference type="SMART" id="SM00829">
    <property type="entry name" value="PKS_ER"/>
    <property type="match status" value="1"/>
</dbReference>
<evidence type="ECO:0000256" key="5">
    <source>
        <dbReference type="ARBA" id="ARBA00022946"/>
    </source>
</evidence>
<dbReference type="EC" id="1.3.1.104" evidence="9"/>
<keyword evidence="6" id="KW-0560">Oxidoreductase</keyword>
<dbReference type="SUPFAM" id="SSF51735">
    <property type="entry name" value="NAD(P)-binding Rossmann-fold domains"/>
    <property type="match status" value="1"/>
</dbReference>
<evidence type="ECO:0000256" key="10">
    <source>
        <dbReference type="ARBA" id="ARBA00048843"/>
    </source>
</evidence>
<keyword evidence="12" id="KW-0012">Acyltransferase</keyword>
<name>A0AAU7AUP0_9ACTN</name>
<evidence type="ECO:0000313" key="12">
    <source>
        <dbReference type="EMBL" id="XAY05212.1"/>
    </source>
</evidence>
<comment type="catalytic activity">
    <reaction evidence="10">
        <text>a 2,3-saturated acyl-[ACP] + NADP(+) = a (2E)-enoyl-[ACP] + NADPH + H(+)</text>
        <dbReference type="Rhea" id="RHEA:22564"/>
        <dbReference type="Rhea" id="RHEA-COMP:9925"/>
        <dbReference type="Rhea" id="RHEA-COMP:9926"/>
        <dbReference type="ChEBI" id="CHEBI:15378"/>
        <dbReference type="ChEBI" id="CHEBI:57783"/>
        <dbReference type="ChEBI" id="CHEBI:58349"/>
        <dbReference type="ChEBI" id="CHEBI:78784"/>
        <dbReference type="ChEBI" id="CHEBI:78785"/>
        <dbReference type="EC" id="1.3.1.104"/>
    </reaction>
</comment>
<keyword evidence="5" id="KW-0809">Transit peptide</keyword>
<evidence type="ECO:0000259" key="11">
    <source>
        <dbReference type="SMART" id="SM00829"/>
    </source>
</evidence>
<evidence type="ECO:0000256" key="4">
    <source>
        <dbReference type="ARBA" id="ARBA00022857"/>
    </source>
</evidence>
<dbReference type="KEGG" id="parq:DSM112329_02057"/>
<dbReference type="InterPro" id="IPR051034">
    <property type="entry name" value="Mito_Enoyl-ACP_Reductase"/>
</dbReference>
<dbReference type="InterPro" id="IPR011032">
    <property type="entry name" value="GroES-like_sf"/>
</dbReference>
<dbReference type="SUPFAM" id="SSF50129">
    <property type="entry name" value="GroES-like"/>
    <property type="match status" value="1"/>
</dbReference>
<feature type="domain" description="Enoyl reductase (ER)" evidence="11">
    <location>
        <begin position="13"/>
        <end position="323"/>
    </location>
</feature>
<dbReference type="Gene3D" id="3.40.50.720">
    <property type="entry name" value="NAD(P)-binding Rossmann-like Domain"/>
    <property type="match status" value="1"/>
</dbReference>
<dbReference type="GO" id="GO:0141148">
    <property type="term" value="F:enoyl-[acyl-carrier-protein] reductase (NADPH) activity"/>
    <property type="evidence" value="ECO:0007669"/>
    <property type="project" value="UniProtKB-EC"/>
</dbReference>
<gene>
    <name evidence="12" type="primary">mas_1</name>
    <name evidence="12" type="ORF">DSM112329_02057</name>
</gene>
<evidence type="ECO:0000256" key="9">
    <source>
        <dbReference type="ARBA" id="ARBA00038963"/>
    </source>
</evidence>
<dbReference type="InterPro" id="IPR036291">
    <property type="entry name" value="NAD(P)-bd_dom_sf"/>
</dbReference>
<keyword evidence="12" id="KW-0808">Transferase</keyword>
<dbReference type="RefSeq" id="WP_354701729.1">
    <property type="nucleotide sequence ID" value="NZ_CP114014.1"/>
</dbReference>
<comment type="similarity">
    <text evidence="1">Belongs to the zinc-containing alcohol dehydrogenase family. Quinone oxidoreductase subfamily.</text>
</comment>
<keyword evidence="8" id="KW-0275">Fatty acid biosynthesis</keyword>
<accession>A0AAU7AUP0</accession>
<evidence type="ECO:0000256" key="6">
    <source>
        <dbReference type="ARBA" id="ARBA00023002"/>
    </source>
</evidence>
<protein>
    <recommendedName>
        <fullName evidence="9">enoyl-[acyl-carrier-protein] reductase</fullName>
        <ecNumber evidence="9">1.3.1.104</ecNumber>
    </recommendedName>
</protein>
<evidence type="ECO:0000256" key="3">
    <source>
        <dbReference type="ARBA" id="ARBA00022832"/>
    </source>
</evidence>
<dbReference type="InterPro" id="IPR020843">
    <property type="entry name" value="ER"/>
</dbReference>
<keyword evidence="4" id="KW-0521">NADP</keyword>
<keyword evidence="3" id="KW-0276">Fatty acid metabolism</keyword>
<sequence>MSEQHALRLDTYAPSIELHQVDAVPPATGEVTVAIEATPINPSDLMLINGVYGLRPELPSAIGTEGCGRIVEAGAGVDPARVGERVLIVPSRGHWTWQSHVTVDADDAIAINADAEQVAMLGINGATGWAMLHEYATLAPGAWVAQTAATSATAGYVRAIAGSLGLRVLDIVRRPESVEQLRATGADTVLVESDDLGAQVDALLGGDQLELVIDAVGGAPVLALAGRLKVGGSIVAYSARNMQPLATGVLDLVFRGLHIHGFWVNHWLTATPPEVVAETYRALGALVADGTLATSIDATYPLTDWATALAHAARSDRTGKVLLRIA</sequence>
<dbReference type="Gene3D" id="3.90.180.10">
    <property type="entry name" value="Medium-chain alcohol dehydrogenases, catalytic domain"/>
    <property type="match status" value="1"/>
</dbReference>
<dbReference type="GO" id="GO:0006633">
    <property type="term" value="P:fatty acid biosynthetic process"/>
    <property type="evidence" value="ECO:0007669"/>
    <property type="project" value="UniProtKB-KW"/>
</dbReference>
<dbReference type="EMBL" id="CP114014">
    <property type="protein sequence ID" value="XAY05212.1"/>
    <property type="molecule type" value="Genomic_DNA"/>
</dbReference>
<organism evidence="12">
    <name type="scientific">Paraconexibacter sp. AEG42_29</name>
    <dbReference type="NCBI Taxonomy" id="2997339"/>
    <lineage>
        <taxon>Bacteria</taxon>
        <taxon>Bacillati</taxon>
        <taxon>Actinomycetota</taxon>
        <taxon>Thermoleophilia</taxon>
        <taxon>Solirubrobacterales</taxon>
        <taxon>Paraconexibacteraceae</taxon>
        <taxon>Paraconexibacter</taxon>
    </lineage>
</organism>
<evidence type="ECO:0000256" key="1">
    <source>
        <dbReference type="ARBA" id="ARBA00010371"/>
    </source>
</evidence>